<keyword evidence="1" id="KW-0812">Transmembrane</keyword>
<organism evidence="2 3">
    <name type="scientific">Bremerella cremea</name>
    <dbReference type="NCBI Taxonomy" id="1031537"/>
    <lineage>
        <taxon>Bacteria</taxon>
        <taxon>Pseudomonadati</taxon>
        <taxon>Planctomycetota</taxon>
        <taxon>Planctomycetia</taxon>
        <taxon>Pirellulales</taxon>
        <taxon>Pirellulaceae</taxon>
        <taxon>Bremerella</taxon>
    </lineage>
</organism>
<keyword evidence="1" id="KW-1133">Transmembrane helix</keyword>
<dbReference type="AlphaFoldDB" id="A0A368KR49"/>
<dbReference type="Proteomes" id="UP000253562">
    <property type="component" value="Unassembled WGS sequence"/>
</dbReference>
<comment type="caution">
    <text evidence="2">The sequence shown here is derived from an EMBL/GenBank/DDBJ whole genome shotgun (WGS) entry which is preliminary data.</text>
</comment>
<proteinExistence type="predicted"/>
<keyword evidence="1" id="KW-0472">Membrane</keyword>
<dbReference type="RefSeq" id="WP_114370451.1">
    <property type="nucleotide sequence ID" value="NZ_QPEX01000034.1"/>
</dbReference>
<gene>
    <name evidence="2" type="ORF">DTL42_17810</name>
</gene>
<accession>A0A368KR49</accession>
<sequence>MRFSLADLLVVVVVLCVFLAANTIEREGRFIMRKGQLIIMDIRYTYYGFPMGAYWDDEERFYWKPLGIAGNSLLAVAACGVTVFAFRIVRRKLFPRHQPNEEPSAVEDIGRRFPP</sequence>
<protein>
    <submittedName>
        <fullName evidence="2">Uncharacterized protein</fullName>
    </submittedName>
</protein>
<dbReference type="OrthoDB" id="10003396at2"/>
<evidence type="ECO:0000313" key="2">
    <source>
        <dbReference type="EMBL" id="RCS44769.1"/>
    </source>
</evidence>
<dbReference type="EMBL" id="QPEX01000034">
    <property type="protein sequence ID" value="RCS44769.1"/>
    <property type="molecule type" value="Genomic_DNA"/>
</dbReference>
<name>A0A368KR49_9BACT</name>
<evidence type="ECO:0000256" key="1">
    <source>
        <dbReference type="SAM" id="Phobius"/>
    </source>
</evidence>
<reference evidence="2 3" key="1">
    <citation type="submission" date="2018-07" db="EMBL/GenBank/DDBJ databases">
        <title>Comparative genomes isolates from brazilian mangrove.</title>
        <authorList>
            <person name="De Araujo J.E."/>
            <person name="Taketani R.G."/>
            <person name="Silva M.C.P."/>
            <person name="Lourenco M.V."/>
            <person name="Oliveira V.M."/>
            <person name="Andreote F.D."/>
        </authorList>
    </citation>
    <scope>NUCLEOTIDE SEQUENCE [LARGE SCALE GENOMIC DNA]</scope>
    <source>
        <strain evidence="2 3">HEX PRIS-MGV</strain>
    </source>
</reference>
<feature type="transmembrane region" description="Helical" evidence="1">
    <location>
        <begin position="68"/>
        <end position="89"/>
    </location>
</feature>
<evidence type="ECO:0000313" key="3">
    <source>
        <dbReference type="Proteomes" id="UP000253562"/>
    </source>
</evidence>